<reference evidence="1" key="4">
    <citation type="submission" date="2025-09" db="UniProtKB">
        <authorList>
            <consortium name="Ensembl"/>
        </authorList>
    </citation>
    <scope>IDENTIFICATION</scope>
</reference>
<protein>
    <submittedName>
        <fullName evidence="1">Uncharacterized protein</fullName>
    </submittedName>
</protein>
<organism evidence="1 2">
    <name type="scientific">Ciona intestinalis</name>
    <name type="common">Transparent sea squirt</name>
    <name type="synonym">Ascidia intestinalis</name>
    <dbReference type="NCBI Taxonomy" id="7719"/>
    <lineage>
        <taxon>Eukaryota</taxon>
        <taxon>Metazoa</taxon>
        <taxon>Chordata</taxon>
        <taxon>Tunicata</taxon>
        <taxon>Ascidiacea</taxon>
        <taxon>Phlebobranchia</taxon>
        <taxon>Cionidae</taxon>
        <taxon>Ciona</taxon>
    </lineage>
</organism>
<evidence type="ECO:0000313" key="2">
    <source>
        <dbReference type="Proteomes" id="UP000008144"/>
    </source>
</evidence>
<keyword evidence="2" id="KW-1185">Reference proteome</keyword>
<name>H2XTU0_CIOIN</name>
<reference evidence="2" key="1">
    <citation type="journal article" date="2002" name="Science">
        <title>The draft genome of Ciona intestinalis: insights into chordate and vertebrate origins.</title>
        <authorList>
            <person name="Dehal P."/>
            <person name="Satou Y."/>
            <person name="Campbell R.K."/>
            <person name="Chapman J."/>
            <person name="Degnan B."/>
            <person name="De Tomaso A."/>
            <person name="Davidson B."/>
            <person name="Di Gregorio A."/>
            <person name="Gelpke M."/>
            <person name="Goodstein D.M."/>
            <person name="Harafuji N."/>
            <person name="Hastings K.E."/>
            <person name="Ho I."/>
            <person name="Hotta K."/>
            <person name="Huang W."/>
            <person name="Kawashima T."/>
            <person name="Lemaire P."/>
            <person name="Martinez D."/>
            <person name="Meinertzhagen I.A."/>
            <person name="Necula S."/>
            <person name="Nonaka M."/>
            <person name="Putnam N."/>
            <person name="Rash S."/>
            <person name="Saiga H."/>
            <person name="Satake M."/>
            <person name="Terry A."/>
            <person name="Yamada L."/>
            <person name="Wang H.G."/>
            <person name="Awazu S."/>
            <person name="Azumi K."/>
            <person name="Boore J."/>
            <person name="Branno M."/>
            <person name="Chin-Bow S."/>
            <person name="DeSantis R."/>
            <person name="Doyle S."/>
            <person name="Francino P."/>
            <person name="Keys D.N."/>
            <person name="Haga S."/>
            <person name="Hayashi H."/>
            <person name="Hino K."/>
            <person name="Imai K.S."/>
            <person name="Inaba K."/>
            <person name="Kano S."/>
            <person name="Kobayashi K."/>
            <person name="Kobayashi M."/>
            <person name="Lee B.I."/>
            <person name="Makabe K.W."/>
            <person name="Manohar C."/>
            <person name="Matassi G."/>
            <person name="Medina M."/>
            <person name="Mochizuki Y."/>
            <person name="Mount S."/>
            <person name="Morishita T."/>
            <person name="Miura S."/>
            <person name="Nakayama A."/>
            <person name="Nishizaka S."/>
            <person name="Nomoto H."/>
            <person name="Ohta F."/>
            <person name="Oishi K."/>
            <person name="Rigoutsos I."/>
            <person name="Sano M."/>
            <person name="Sasaki A."/>
            <person name="Sasakura Y."/>
            <person name="Shoguchi E."/>
            <person name="Shin-i T."/>
            <person name="Spagnuolo A."/>
            <person name="Stainier D."/>
            <person name="Suzuki M.M."/>
            <person name="Tassy O."/>
            <person name="Takatori N."/>
            <person name="Tokuoka M."/>
            <person name="Yagi K."/>
            <person name="Yoshizaki F."/>
            <person name="Wada S."/>
            <person name="Zhang C."/>
            <person name="Hyatt P.D."/>
            <person name="Larimer F."/>
            <person name="Detter C."/>
            <person name="Doggett N."/>
            <person name="Glavina T."/>
            <person name="Hawkins T."/>
            <person name="Richardson P."/>
            <person name="Lucas S."/>
            <person name="Kohara Y."/>
            <person name="Levine M."/>
            <person name="Satoh N."/>
            <person name="Rokhsar D.S."/>
        </authorList>
    </citation>
    <scope>NUCLEOTIDE SEQUENCE [LARGE SCALE GENOMIC DNA]</scope>
</reference>
<dbReference type="InParanoid" id="H2XTU0"/>
<sequence>MKQSTRVIRTVVFWPREDKDGYIYSFNISYNYTLHSINCLYFTFLHSSNDALTTLSN</sequence>
<accession>H2XTU0</accession>
<reference evidence="1" key="3">
    <citation type="submission" date="2025-08" db="UniProtKB">
        <authorList>
            <consortium name="Ensembl"/>
        </authorList>
    </citation>
    <scope>IDENTIFICATION</scope>
</reference>
<dbReference type="Ensembl" id="ENSCINT00000032989.1">
    <property type="protein sequence ID" value="ENSCINP00000033074.1"/>
    <property type="gene ID" value="ENSCING00000021316.1"/>
</dbReference>
<evidence type="ECO:0000313" key="1">
    <source>
        <dbReference type="Ensembl" id="ENSCINP00000033074.1"/>
    </source>
</evidence>
<dbReference type="AlphaFoldDB" id="H2XTU0"/>
<reference evidence="1" key="2">
    <citation type="journal article" date="2008" name="Genome Biol.">
        <title>Improved genome assembly and evidence-based global gene model set for the chordate Ciona intestinalis: new insight into intron and operon populations.</title>
        <authorList>
            <person name="Satou Y."/>
            <person name="Mineta K."/>
            <person name="Ogasawara M."/>
            <person name="Sasakura Y."/>
            <person name="Shoguchi E."/>
            <person name="Ueno K."/>
            <person name="Yamada L."/>
            <person name="Matsumoto J."/>
            <person name="Wasserscheid J."/>
            <person name="Dewar K."/>
            <person name="Wiley G.B."/>
            <person name="Macmil S.L."/>
            <person name="Roe B.A."/>
            <person name="Zeller R.W."/>
            <person name="Hastings K.E."/>
            <person name="Lemaire P."/>
            <person name="Lindquist E."/>
            <person name="Endo T."/>
            <person name="Hotta K."/>
            <person name="Inaba K."/>
        </authorList>
    </citation>
    <scope>NUCLEOTIDE SEQUENCE [LARGE SCALE GENOMIC DNA]</scope>
    <source>
        <strain evidence="1">wild type</strain>
    </source>
</reference>
<dbReference type="Proteomes" id="UP000008144">
    <property type="component" value="Chromosome 3"/>
</dbReference>
<dbReference type="HOGENOM" id="CLU_2995854_0_0_1"/>
<dbReference type="EMBL" id="EAAA01001615">
    <property type="status" value="NOT_ANNOTATED_CDS"/>
    <property type="molecule type" value="Genomic_DNA"/>
</dbReference>
<proteinExistence type="predicted"/>